<evidence type="ECO:0000313" key="3">
    <source>
        <dbReference type="Proteomes" id="UP000248168"/>
    </source>
</evidence>
<keyword evidence="1" id="KW-0812">Transmembrane</keyword>
<proteinExistence type="predicted"/>
<feature type="transmembrane region" description="Helical" evidence="1">
    <location>
        <begin position="37"/>
        <end position="54"/>
    </location>
</feature>
<name>A0A330L2H6_9BACT</name>
<evidence type="ECO:0000256" key="1">
    <source>
        <dbReference type="SAM" id="Phobius"/>
    </source>
</evidence>
<dbReference type="AlphaFoldDB" id="A0A330L2H6"/>
<feature type="transmembrane region" description="Helical" evidence="1">
    <location>
        <begin position="7"/>
        <end position="31"/>
    </location>
</feature>
<keyword evidence="1" id="KW-0472">Membrane</keyword>
<reference evidence="3" key="1">
    <citation type="submission" date="2018-04" db="EMBL/GenBank/DDBJ databases">
        <authorList>
            <person name="Lucker S."/>
            <person name="Sakoula D."/>
        </authorList>
    </citation>
    <scope>NUCLEOTIDE SEQUENCE [LARGE SCALE GENOMIC DNA]</scope>
</reference>
<dbReference type="InParanoid" id="A0A330L2H6"/>
<dbReference type="EMBL" id="OUNR01000001">
    <property type="protein sequence ID" value="SPP63844.1"/>
    <property type="molecule type" value="Genomic_DNA"/>
</dbReference>
<accession>A0A330L2H6</accession>
<keyword evidence="1" id="KW-1133">Transmembrane helix</keyword>
<dbReference type="RefSeq" id="WP_181416625.1">
    <property type="nucleotide sequence ID" value="NZ_OUNR01000001.1"/>
</dbReference>
<dbReference type="Proteomes" id="UP000248168">
    <property type="component" value="Unassembled WGS sequence"/>
</dbReference>
<sequence>MRQWGTWCLVFGLGSFVLPMVGLQFTLLSLFGESLPMVAAGLAVVGSGLLALSYR</sequence>
<evidence type="ECO:0000313" key="2">
    <source>
        <dbReference type="EMBL" id="SPP63844.1"/>
    </source>
</evidence>
<keyword evidence="3" id="KW-1185">Reference proteome</keyword>
<protein>
    <submittedName>
        <fullName evidence="2">Uncharacterized protein</fullName>
    </submittedName>
</protein>
<gene>
    <name evidence="2" type="ORF">NITLEN_10930</name>
</gene>
<organism evidence="2 3">
    <name type="scientific">Nitrospira lenta</name>
    <dbReference type="NCBI Taxonomy" id="1436998"/>
    <lineage>
        <taxon>Bacteria</taxon>
        <taxon>Pseudomonadati</taxon>
        <taxon>Nitrospirota</taxon>
        <taxon>Nitrospiria</taxon>
        <taxon>Nitrospirales</taxon>
        <taxon>Nitrospiraceae</taxon>
        <taxon>Nitrospira</taxon>
    </lineage>
</organism>